<name>A0ABR2H220_9EUKA</name>
<evidence type="ECO:0000259" key="3">
    <source>
        <dbReference type="Pfam" id="PF00724"/>
    </source>
</evidence>
<organism evidence="4 5">
    <name type="scientific">Tritrichomonas musculus</name>
    <dbReference type="NCBI Taxonomy" id="1915356"/>
    <lineage>
        <taxon>Eukaryota</taxon>
        <taxon>Metamonada</taxon>
        <taxon>Parabasalia</taxon>
        <taxon>Tritrichomonadida</taxon>
        <taxon>Tritrichomonadidae</taxon>
        <taxon>Tritrichomonas</taxon>
    </lineage>
</organism>
<evidence type="ECO:0000256" key="1">
    <source>
        <dbReference type="ARBA" id="ARBA00022630"/>
    </source>
</evidence>
<dbReference type="InterPro" id="IPR051799">
    <property type="entry name" value="NADH_flavin_oxidoreductase"/>
</dbReference>
<dbReference type="Pfam" id="PF00724">
    <property type="entry name" value="Oxidored_FMN"/>
    <property type="match status" value="1"/>
</dbReference>
<dbReference type="SUPFAM" id="SSF51395">
    <property type="entry name" value="FMN-linked oxidoreductases"/>
    <property type="match status" value="1"/>
</dbReference>
<evidence type="ECO:0000313" key="4">
    <source>
        <dbReference type="EMBL" id="KAK8839657.1"/>
    </source>
</evidence>
<dbReference type="CDD" id="cd02803">
    <property type="entry name" value="OYE_like_FMN_family"/>
    <property type="match status" value="1"/>
</dbReference>
<dbReference type="Gene3D" id="3.20.20.70">
    <property type="entry name" value="Aldolase class I"/>
    <property type="match status" value="1"/>
</dbReference>
<evidence type="ECO:0000256" key="2">
    <source>
        <dbReference type="ARBA" id="ARBA00023002"/>
    </source>
</evidence>
<sequence length="351" mass="39448">MIIKNRFMRSPTYESLANPDGTPKPRLLRMVEKLAEGDVGLIVPGYVYPMEGAKAAPRQSALYNQKHADSWKSTIDKVHKFGSKIIFQICHGGVDVISGLEKKTPSPLPGKSEALTISEIEDIINSFYKSSMLAKSCGADGIQFHSAHGYLLSTFLSPLFNRREDKYGGTIEGRSRIISEMSEAIRKGAGPDFSISIKLNGNDFLPFGTTPEIASEYVHHLKSKIDMFEISCGICNHTCTIRPKNVGFINRFIYGFKFEEGYNLKLAEYIKRKNPDTVIASVGGFKTVKFMEETMVKNKADIISLCRPFIREPDLVKKIFEKKVTQSECKHCNHCLFHLEENDHGVMCDYP</sequence>
<dbReference type="PANTHER" id="PTHR43656">
    <property type="entry name" value="BINDING OXIDOREDUCTASE, PUTATIVE (AFU_ORTHOLOGUE AFUA_2G08260)-RELATED"/>
    <property type="match status" value="1"/>
</dbReference>
<dbReference type="InterPro" id="IPR001155">
    <property type="entry name" value="OxRdtase_FMN_N"/>
</dbReference>
<comment type="caution">
    <text evidence="4">The sequence shown here is derived from an EMBL/GenBank/DDBJ whole genome shotgun (WGS) entry which is preliminary data.</text>
</comment>
<keyword evidence="1" id="KW-0285">Flavoprotein</keyword>
<protein>
    <recommendedName>
        <fullName evidence="3">NADH:flavin oxidoreductase/NADH oxidase N-terminal domain-containing protein</fullName>
    </recommendedName>
</protein>
<dbReference type="Proteomes" id="UP001470230">
    <property type="component" value="Unassembled WGS sequence"/>
</dbReference>
<feature type="domain" description="NADH:flavin oxidoreductase/NADH oxidase N-terminal" evidence="3">
    <location>
        <begin position="1"/>
        <end position="322"/>
    </location>
</feature>
<dbReference type="PANTHER" id="PTHR43656:SF2">
    <property type="entry name" value="BINDING OXIDOREDUCTASE, PUTATIVE (AFU_ORTHOLOGUE AFUA_2G08260)-RELATED"/>
    <property type="match status" value="1"/>
</dbReference>
<proteinExistence type="predicted"/>
<evidence type="ECO:0000313" key="5">
    <source>
        <dbReference type="Proteomes" id="UP001470230"/>
    </source>
</evidence>
<dbReference type="EMBL" id="JAPFFF010000051">
    <property type="protein sequence ID" value="KAK8839657.1"/>
    <property type="molecule type" value="Genomic_DNA"/>
</dbReference>
<reference evidence="4 5" key="1">
    <citation type="submission" date="2024-04" db="EMBL/GenBank/DDBJ databases">
        <title>Tritrichomonas musculus Genome.</title>
        <authorList>
            <person name="Alves-Ferreira E."/>
            <person name="Grigg M."/>
            <person name="Lorenzi H."/>
            <person name="Galac M."/>
        </authorList>
    </citation>
    <scope>NUCLEOTIDE SEQUENCE [LARGE SCALE GENOMIC DNA]</scope>
    <source>
        <strain evidence="4 5">EAF2021</strain>
    </source>
</reference>
<keyword evidence="2" id="KW-0560">Oxidoreductase</keyword>
<gene>
    <name evidence="4" type="ORF">M9Y10_032026</name>
</gene>
<keyword evidence="5" id="KW-1185">Reference proteome</keyword>
<accession>A0ABR2H220</accession>
<dbReference type="InterPro" id="IPR013785">
    <property type="entry name" value="Aldolase_TIM"/>
</dbReference>